<dbReference type="Pfam" id="PF03732">
    <property type="entry name" value="Retrotrans_gag"/>
    <property type="match status" value="1"/>
</dbReference>
<dbReference type="InterPro" id="IPR002683">
    <property type="entry name" value="PsbP_C"/>
</dbReference>
<evidence type="ECO:0008006" key="6">
    <source>
        <dbReference type="Google" id="ProtNLM"/>
    </source>
</evidence>
<feature type="region of interest" description="Disordered" evidence="1">
    <location>
        <begin position="329"/>
        <end position="348"/>
    </location>
</feature>
<dbReference type="GO" id="GO:0019898">
    <property type="term" value="C:extrinsic component of membrane"/>
    <property type="evidence" value="ECO:0007669"/>
    <property type="project" value="InterPro"/>
</dbReference>
<dbReference type="GO" id="GO:0005509">
    <property type="term" value="F:calcium ion binding"/>
    <property type="evidence" value="ECO:0007669"/>
    <property type="project" value="InterPro"/>
</dbReference>
<proteinExistence type="predicted"/>
<reference evidence="4 5" key="1">
    <citation type="journal article" date="2022" name="Nat. Plants">
        <title>Genomes of leafy and leafless Platanthera orchids illuminate the evolution of mycoheterotrophy.</title>
        <authorList>
            <person name="Li M.H."/>
            <person name="Liu K.W."/>
            <person name="Li Z."/>
            <person name="Lu H.C."/>
            <person name="Ye Q.L."/>
            <person name="Zhang D."/>
            <person name="Wang J.Y."/>
            <person name="Li Y.F."/>
            <person name="Zhong Z.M."/>
            <person name="Liu X."/>
            <person name="Yu X."/>
            <person name="Liu D.K."/>
            <person name="Tu X.D."/>
            <person name="Liu B."/>
            <person name="Hao Y."/>
            <person name="Liao X.Y."/>
            <person name="Jiang Y.T."/>
            <person name="Sun W.H."/>
            <person name="Chen J."/>
            <person name="Chen Y.Q."/>
            <person name="Ai Y."/>
            <person name="Zhai J.W."/>
            <person name="Wu S.S."/>
            <person name="Zhou Z."/>
            <person name="Hsiao Y.Y."/>
            <person name="Wu W.L."/>
            <person name="Chen Y.Y."/>
            <person name="Lin Y.F."/>
            <person name="Hsu J.L."/>
            <person name="Li C.Y."/>
            <person name="Wang Z.W."/>
            <person name="Zhao X."/>
            <person name="Zhong W.Y."/>
            <person name="Ma X.K."/>
            <person name="Ma L."/>
            <person name="Huang J."/>
            <person name="Chen G.Z."/>
            <person name="Huang M.Z."/>
            <person name="Huang L."/>
            <person name="Peng D.H."/>
            <person name="Luo Y.B."/>
            <person name="Zou S.Q."/>
            <person name="Chen S.P."/>
            <person name="Lan S."/>
            <person name="Tsai W.C."/>
            <person name="Van de Peer Y."/>
            <person name="Liu Z.J."/>
        </authorList>
    </citation>
    <scope>NUCLEOTIDE SEQUENCE [LARGE SCALE GENOMIC DNA]</scope>
    <source>
        <strain evidence="4">Lor287</strain>
    </source>
</reference>
<dbReference type="GO" id="GO:0015979">
    <property type="term" value="P:photosynthesis"/>
    <property type="evidence" value="ECO:0007669"/>
    <property type="project" value="InterPro"/>
</dbReference>
<dbReference type="InterPro" id="IPR016123">
    <property type="entry name" value="Mog1/PsbP_a/b/a-sand"/>
</dbReference>
<organism evidence="4 5">
    <name type="scientific">Platanthera zijinensis</name>
    <dbReference type="NCBI Taxonomy" id="2320716"/>
    <lineage>
        <taxon>Eukaryota</taxon>
        <taxon>Viridiplantae</taxon>
        <taxon>Streptophyta</taxon>
        <taxon>Embryophyta</taxon>
        <taxon>Tracheophyta</taxon>
        <taxon>Spermatophyta</taxon>
        <taxon>Magnoliopsida</taxon>
        <taxon>Liliopsida</taxon>
        <taxon>Asparagales</taxon>
        <taxon>Orchidaceae</taxon>
        <taxon>Orchidoideae</taxon>
        <taxon>Orchideae</taxon>
        <taxon>Orchidinae</taxon>
        <taxon>Platanthera</taxon>
    </lineage>
</organism>
<dbReference type="Proteomes" id="UP001418222">
    <property type="component" value="Unassembled WGS sequence"/>
</dbReference>
<feature type="domain" description="Retrotransposon gag" evidence="3">
    <location>
        <begin position="385"/>
        <end position="479"/>
    </location>
</feature>
<evidence type="ECO:0000256" key="1">
    <source>
        <dbReference type="SAM" id="MobiDB-lite"/>
    </source>
</evidence>
<evidence type="ECO:0000313" key="4">
    <source>
        <dbReference type="EMBL" id="KAK8948901.1"/>
    </source>
</evidence>
<dbReference type="AlphaFoldDB" id="A0AAP0GAT3"/>
<dbReference type="SUPFAM" id="SSF55724">
    <property type="entry name" value="Mog1p/PsbP-like"/>
    <property type="match status" value="1"/>
</dbReference>
<dbReference type="EMBL" id="JBBWWQ010000004">
    <property type="protein sequence ID" value="KAK8948901.1"/>
    <property type="molecule type" value="Genomic_DNA"/>
</dbReference>
<accession>A0AAP0GAT3</accession>
<gene>
    <name evidence="4" type="ORF">KSP39_PZI005978</name>
</gene>
<dbReference type="InterPro" id="IPR005162">
    <property type="entry name" value="Retrotrans_gag_dom"/>
</dbReference>
<feature type="compositionally biased region" description="Polar residues" evidence="1">
    <location>
        <begin position="329"/>
        <end position="343"/>
    </location>
</feature>
<evidence type="ECO:0000259" key="3">
    <source>
        <dbReference type="Pfam" id="PF03732"/>
    </source>
</evidence>
<keyword evidence="5" id="KW-1185">Reference proteome</keyword>
<dbReference type="Gene3D" id="3.40.1000.10">
    <property type="entry name" value="Mog1/PsbP, alpha/beta/alpha sandwich"/>
    <property type="match status" value="1"/>
</dbReference>
<protein>
    <recommendedName>
        <fullName evidence="6">Retrotransposon gag domain-containing protein</fullName>
    </recommendedName>
</protein>
<dbReference type="Pfam" id="PF01789">
    <property type="entry name" value="PsbP"/>
    <property type="match status" value="1"/>
</dbReference>
<comment type="caution">
    <text evidence="4">The sequence shown here is derived from an EMBL/GenBank/DDBJ whole genome shotgun (WGS) entry which is preliminary data.</text>
</comment>
<dbReference type="GO" id="GO:0009654">
    <property type="term" value="C:photosystem II oxygen evolving complex"/>
    <property type="evidence" value="ECO:0007669"/>
    <property type="project" value="InterPro"/>
</dbReference>
<sequence>MGVQPYSSDLLRDPIDKIEESTNYAELVNVVERLDYGGLPVYEFEYTVDSTRGGMKRIFAAAFISSKKLCLLNISYSDRPENPLDGETRGVLKQILHSFESAWFELLGYNHGSLEIEDEHHPEVVKTVEEVPERMLLDETSFPDAVAIGRSGEEDFGEVERPSESIEETTTWMAGLVGIDIVYAKWGGGGGGRGAIAAQLNLRLDGGVEGLGDAGDKGLFSGDGLNGWDRHCPLHTLLDPKFPREDQLGNSEILIPSIQPYTYSQISATVEGEESSARKKVSVGELPRREAEKTDVFFIIGASPAESKESDHFLVDPNISDLLSERGNETSFGTEYSTSTSTMADGHDDEHAPATIAELREEFNGSAIFEWHNLMDVEKVRLARMKVLGRAKTFLLNEERSLGTVNGAPPIGWAAMKALLNDQYVPAYHRTQMFDELATLCQGGQSVVEYMGHLKDMMVHCDIREMPEVTLSRFRKGLNMDIQGKLLRYGHTDLNTTFNATLDIEKHNAYKSKGRAFQKGKSILAPPPSSSMRDKGKF</sequence>
<feature type="domain" description="PsbP C-terminal" evidence="2">
    <location>
        <begin position="17"/>
        <end position="100"/>
    </location>
</feature>
<evidence type="ECO:0000313" key="5">
    <source>
        <dbReference type="Proteomes" id="UP001418222"/>
    </source>
</evidence>
<name>A0AAP0GAT3_9ASPA</name>
<evidence type="ECO:0000259" key="2">
    <source>
        <dbReference type="Pfam" id="PF01789"/>
    </source>
</evidence>